<comment type="subcellular location">
    <subcellularLocation>
        <location evidence="2">Periplasm</location>
    </subcellularLocation>
</comment>
<name>A0A4R6RHK8_9BURK</name>
<reference evidence="6 7" key="1">
    <citation type="submission" date="2019-03" db="EMBL/GenBank/DDBJ databases">
        <title>Genomic Encyclopedia of Type Strains, Phase IV (KMG-IV): sequencing the most valuable type-strain genomes for metagenomic binning, comparative biology and taxonomic classification.</title>
        <authorList>
            <person name="Goeker M."/>
        </authorList>
    </citation>
    <scope>NUCLEOTIDE SEQUENCE [LARGE SCALE GENOMIC DNA]</scope>
    <source>
        <strain evidence="6 7">DSM 11901</strain>
    </source>
</reference>
<dbReference type="InterPro" id="IPR034706">
    <property type="entry name" value="CpoB"/>
</dbReference>
<dbReference type="RefSeq" id="WP_243738510.1">
    <property type="nucleotide sequence ID" value="NZ_SNXW01000002.1"/>
</dbReference>
<dbReference type="InterPro" id="IPR032519">
    <property type="entry name" value="YbgF_tri"/>
</dbReference>
<dbReference type="Pfam" id="PF16331">
    <property type="entry name" value="TolA_bind_tri"/>
    <property type="match status" value="1"/>
</dbReference>
<keyword evidence="3" id="KW-0802">TPR repeat</keyword>
<keyword evidence="7" id="KW-1185">Reference proteome</keyword>
<dbReference type="GO" id="GO:0070206">
    <property type="term" value="P:protein trimerization"/>
    <property type="evidence" value="ECO:0007669"/>
    <property type="project" value="InterPro"/>
</dbReference>
<dbReference type="NCBIfam" id="TIGR02795">
    <property type="entry name" value="tol_pal_ybgF"/>
    <property type="match status" value="1"/>
</dbReference>
<gene>
    <name evidence="2" type="primary">cpoB</name>
    <name evidence="6" type="ORF">EV672_10214</name>
</gene>
<comment type="function">
    <text evidence="2">Mediates coordination of peptidoglycan synthesis and outer membrane constriction during cell division.</text>
</comment>
<evidence type="ECO:0000313" key="7">
    <source>
        <dbReference type="Proteomes" id="UP000294593"/>
    </source>
</evidence>
<keyword evidence="1 2" id="KW-0732">Signal</keyword>
<feature type="coiled-coil region" evidence="2">
    <location>
        <begin position="74"/>
        <end position="108"/>
    </location>
</feature>
<keyword evidence="2" id="KW-0132">Cell division</keyword>
<dbReference type="HAMAP" id="MF_02066">
    <property type="entry name" value="CpoB"/>
    <property type="match status" value="1"/>
</dbReference>
<feature type="repeat" description="TPR" evidence="3">
    <location>
        <begin position="199"/>
        <end position="232"/>
    </location>
</feature>
<feature type="domain" description="YbgF trimerisation" evidence="5">
    <location>
        <begin position="78"/>
        <end position="148"/>
    </location>
</feature>
<evidence type="ECO:0000259" key="5">
    <source>
        <dbReference type="Pfam" id="PF16331"/>
    </source>
</evidence>
<dbReference type="GO" id="GO:0043093">
    <property type="term" value="P:FtsZ-dependent cytokinesis"/>
    <property type="evidence" value="ECO:0007669"/>
    <property type="project" value="UniProtKB-UniRule"/>
</dbReference>
<dbReference type="Pfam" id="PF13525">
    <property type="entry name" value="YfiO"/>
    <property type="match status" value="1"/>
</dbReference>
<dbReference type="AlphaFoldDB" id="A0A4R6RHK8"/>
<dbReference type="Gene3D" id="1.25.40.10">
    <property type="entry name" value="Tetratricopeptide repeat domain"/>
    <property type="match status" value="1"/>
</dbReference>
<evidence type="ECO:0000259" key="4">
    <source>
        <dbReference type="Pfam" id="PF13525"/>
    </source>
</evidence>
<organism evidence="6 7">
    <name type="scientific">Aquabacterium commune</name>
    <dbReference type="NCBI Taxonomy" id="70586"/>
    <lineage>
        <taxon>Bacteria</taxon>
        <taxon>Pseudomonadati</taxon>
        <taxon>Pseudomonadota</taxon>
        <taxon>Betaproteobacteria</taxon>
        <taxon>Burkholderiales</taxon>
        <taxon>Aquabacterium</taxon>
    </lineage>
</organism>
<keyword evidence="2" id="KW-0175">Coiled coil</keyword>
<evidence type="ECO:0000256" key="3">
    <source>
        <dbReference type="PROSITE-ProRule" id="PRU00339"/>
    </source>
</evidence>
<comment type="caution">
    <text evidence="6">The sequence shown here is derived from an EMBL/GenBank/DDBJ whole genome shotgun (WGS) entry which is preliminary data.</text>
</comment>
<comment type="similarity">
    <text evidence="2">Belongs to the CpoB family.</text>
</comment>
<dbReference type="InterPro" id="IPR039565">
    <property type="entry name" value="BamD-like"/>
</dbReference>
<dbReference type="SMART" id="SM00028">
    <property type="entry name" value="TPR"/>
    <property type="match status" value="2"/>
</dbReference>
<evidence type="ECO:0000313" key="6">
    <source>
        <dbReference type="EMBL" id="TDP85665.1"/>
    </source>
</evidence>
<evidence type="ECO:0000256" key="1">
    <source>
        <dbReference type="ARBA" id="ARBA00022729"/>
    </source>
</evidence>
<feature type="domain" description="Outer membrane lipoprotein BamD-like" evidence="4">
    <location>
        <begin position="160"/>
        <end position="282"/>
    </location>
</feature>
<protein>
    <recommendedName>
        <fullName evidence="2">Cell division coordinator CpoB</fullName>
    </recommendedName>
</protein>
<keyword evidence="2" id="KW-0574">Periplasm</keyword>
<dbReference type="InterPro" id="IPR014162">
    <property type="entry name" value="CpoB_C"/>
</dbReference>
<dbReference type="PROSITE" id="PS50005">
    <property type="entry name" value="TPR"/>
    <property type="match status" value="1"/>
</dbReference>
<sequence length="295" mass="32246">MRAAPAMARRLGPHGPHGPRWSAAWSAAWSGWAVVVAAALSPMVGPMAAHAGVFDDDEARRAILDLRQQRAQDSESANAQIKALSAQVDVLKRSLLEMNSAIEQLRSELAASRGGSEVLQRDVADLQRKQKDVQTSFDERVRKLEPQAITLDGKTFQADAEEKRDFDEALARLRAADFGAGSAALNGFLKRYPNTGYRESAQYWLGNAYYGLRDYKDAIVAFKALVDGAPQHARTPEALLSIANCQVELKDNDAARRSLEQIVKQYPQTEAAQAARDRLLTMSSAPAGKSSRKGK</sequence>
<evidence type="ECO:0000256" key="2">
    <source>
        <dbReference type="HAMAP-Rule" id="MF_02066"/>
    </source>
</evidence>
<dbReference type="EMBL" id="SNXW01000002">
    <property type="protein sequence ID" value="TDP85665.1"/>
    <property type="molecule type" value="Genomic_DNA"/>
</dbReference>
<proteinExistence type="inferred from homology"/>
<dbReference type="SUPFAM" id="SSF48452">
    <property type="entry name" value="TPR-like"/>
    <property type="match status" value="1"/>
</dbReference>
<dbReference type="InterPro" id="IPR011990">
    <property type="entry name" value="TPR-like_helical_dom_sf"/>
</dbReference>
<dbReference type="GO" id="GO:0030288">
    <property type="term" value="C:outer membrane-bounded periplasmic space"/>
    <property type="evidence" value="ECO:0007669"/>
    <property type="project" value="UniProtKB-UniRule"/>
</dbReference>
<accession>A0A4R6RHK8</accession>
<dbReference type="Proteomes" id="UP000294593">
    <property type="component" value="Unassembled WGS sequence"/>
</dbReference>
<dbReference type="InterPro" id="IPR019734">
    <property type="entry name" value="TPR_rpt"/>
</dbReference>
<keyword evidence="2" id="KW-0131">Cell cycle</keyword>